<keyword evidence="5" id="KW-0732">Signal</keyword>
<feature type="region of interest" description="Disordered" evidence="6">
    <location>
        <begin position="606"/>
        <end position="643"/>
    </location>
</feature>
<sequence>MTCFGAMHHQPIRRGTQPPARLQQLHFLSNPPLRSQVQPKCSRRKHASIMSVGSSLLGVALIVRSKDGPRFIFHYPPRLKPNERTIRPPYGTELDPTAPEDADDIEPDEDDELDDRDYSLYNSLEGLGLGKKSRHVNPWEGDDHFELPDGQHVVPWEYLDAFHTKDLASILTPARAFHKRCFELTLDPLTFVTYPMHIREDGRWKKKKREKRSRRRKEEEERQENGSIADDTAISESPAERSGAEDEARNVRKPKGTSFASDDTNDGGMTMFNLVFIMNPKTTEAPMRVSDMFEHVAKDINKALRYAQNYSNYVWKESERILNLKEKAREERRPMSTLWDTILRKSSLAQTMKTIYTSISNNSIAVVQLLSDPPVRLSVQIPKPYFLSMLPEFDEPSMPGLWITTANFFGDQENEDETLLLSKHFALLLLDDENKIIADIQSDGGELTGPLLEYLKIVRPTLSFHQTAQQHAISLNDIRILAQHLIYHRRAIAVPPLHPRDTYILSPNCPMASLPQFCALWSQKFPLAPPLPTLLSALSHAPRPYKTFIPTKTHRPIYTAMLAFLLRHGWATQLRTFAWIIAWPEIKYEVQHALDGAAIRDAHAEAMEEPKDDSSTAAATPLPTSPHAQAAPSTPPISSEATAEKARLMRLRDKSAQDLADFNAKPKPEATKNPSLNTAQHLVRIQPQLILDPMRAEHVDSMYLSAIAKRVDGGGPEDESKGAGTSKASTTTATGPVGKPAVVTSSLAQSVGALGTLPKFRGIGADGSGMGGLKKDKKRFLKWAKYFDGKTSIERIALLEGVQRKEVWAQIAAWDEYLLVVKHW</sequence>
<evidence type="ECO:0000259" key="7">
    <source>
        <dbReference type="Pfam" id="PF24064"/>
    </source>
</evidence>
<dbReference type="InterPro" id="IPR056603">
    <property type="entry name" value="HTH_NPRL3"/>
</dbReference>
<name>A0A177AIK3_9PEZI</name>
<feature type="region of interest" description="Disordered" evidence="6">
    <location>
        <begin position="711"/>
        <end position="738"/>
    </location>
</feature>
<dbReference type="GO" id="GO:0005774">
    <property type="term" value="C:vacuolar membrane"/>
    <property type="evidence" value="ECO:0007669"/>
    <property type="project" value="UniProtKB-SubCell"/>
</dbReference>
<organism evidence="8">
    <name type="scientific">Pseudogymnoascus destructans</name>
    <dbReference type="NCBI Taxonomy" id="655981"/>
    <lineage>
        <taxon>Eukaryota</taxon>
        <taxon>Fungi</taxon>
        <taxon>Dikarya</taxon>
        <taxon>Ascomycota</taxon>
        <taxon>Pezizomycotina</taxon>
        <taxon>Leotiomycetes</taxon>
        <taxon>Thelebolales</taxon>
        <taxon>Thelebolaceae</taxon>
        <taxon>Pseudogymnoascus</taxon>
    </lineage>
</organism>
<evidence type="ECO:0000256" key="3">
    <source>
        <dbReference type="ARBA" id="ARBA00025376"/>
    </source>
</evidence>
<gene>
    <name evidence="8" type="primary">NPR3</name>
    <name evidence="8" type="ORF">VC83_02643</name>
</gene>
<evidence type="ECO:0000256" key="5">
    <source>
        <dbReference type="RuleBase" id="RU368069"/>
    </source>
</evidence>
<protein>
    <recommendedName>
        <fullName evidence="2 5">Nitrogen permease regulator 3</fullName>
    </recommendedName>
    <alternativeName>
        <fullName evidence="4 5">Required for meiotic nuclear division protein 11</fullName>
    </alternativeName>
</protein>
<evidence type="ECO:0000256" key="1">
    <source>
        <dbReference type="ARBA" id="ARBA00010546"/>
    </source>
</evidence>
<evidence type="ECO:0000313" key="8">
    <source>
        <dbReference type="EMBL" id="OAF61131.1"/>
    </source>
</evidence>
<dbReference type="GO" id="GO:1990130">
    <property type="term" value="C:GATOR1 complex"/>
    <property type="evidence" value="ECO:0007669"/>
    <property type="project" value="TreeGrafter"/>
</dbReference>
<dbReference type="GeneID" id="36285722"/>
<comment type="subcellular location">
    <subcellularLocation>
        <location evidence="5">Vacuole membrane</location>
        <topology evidence="5">Peripheral membrane protein</topology>
    </subcellularLocation>
</comment>
<evidence type="ECO:0000256" key="2">
    <source>
        <dbReference type="ARBA" id="ARBA00017880"/>
    </source>
</evidence>
<accession>A0A177AIK3</accession>
<dbReference type="PANTHER" id="PTHR13153">
    <property type="entry name" value="CGTHBA PROTEIN -14 GENE PROTEIN"/>
    <property type="match status" value="1"/>
</dbReference>
<dbReference type="EMBL" id="KV441390">
    <property type="protein sequence ID" value="OAF61131.1"/>
    <property type="molecule type" value="Genomic_DNA"/>
</dbReference>
<feature type="compositionally biased region" description="Acidic residues" evidence="6">
    <location>
        <begin position="98"/>
        <end position="114"/>
    </location>
</feature>
<feature type="region of interest" description="Disordered" evidence="6">
    <location>
        <begin position="82"/>
        <end position="114"/>
    </location>
</feature>
<dbReference type="InterPro" id="IPR005365">
    <property type="entry name" value="Npr3"/>
</dbReference>
<comment type="function">
    <text evidence="3 5">Mediates inactivation of the TORC1 complex in response to amino acid starvation. Required for meiotic nuclear division.</text>
</comment>
<comment type="similarity">
    <text evidence="1 5">Belongs to the NPR3 family.</text>
</comment>
<dbReference type="Pfam" id="PF03666">
    <property type="entry name" value="NPR3"/>
    <property type="match status" value="1"/>
</dbReference>
<dbReference type="AlphaFoldDB" id="A0A177AIK3"/>
<proteinExistence type="inferred from homology"/>
<feature type="domain" description="GATOR1 complex protein NPRL3 C-terminal HTH" evidence="7">
    <location>
        <begin position="775"/>
        <end position="818"/>
    </location>
</feature>
<feature type="compositionally biased region" description="Basic residues" evidence="6">
    <location>
        <begin position="204"/>
        <end position="215"/>
    </location>
</feature>
<reference evidence="8" key="1">
    <citation type="submission" date="2016-03" db="EMBL/GenBank/DDBJ databases">
        <title>Updated assembly of Pseudogymnoascus destructans, the fungus causing white-nose syndrome of bats.</title>
        <authorList>
            <person name="Palmer J.M."/>
            <person name="Drees K.P."/>
            <person name="Foster J.T."/>
            <person name="Lindner D.L."/>
        </authorList>
    </citation>
    <scope>NUCLEOTIDE SEQUENCE [LARGE SCALE GENOMIC DNA]</scope>
    <source>
        <strain evidence="8">20631-21</strain>
    </source>
</reference>
<evidence type="ECO:0000256" key="6">
    <source>
        <dbReference type="SAM" id="MobiDB-lite"/>
    </source>
</evidence>
<dbReference type="GO" id="GO:0038202">
    <property type="term" value="P:TORC1 signaling"/>
    <property type="evidence" value="ECO:0007669"/>
    <property type="project" value="TreeGrafter"/>
</dbReference>
<keyword evidence="5" id="KW-0469">Meiosis</keyword>
<dbReference type="OrthoDB" id="18648at2759"/>
<evidence type="ECO:0000256" key="4">
    <source>
        <dbReference type="ARBA" id="ARBA00030028"/>
    </source>
</evidence>
<feature type="region of interest" description="Disordered" evidence="6">
    <location>
        <begin position="202"/>
        <end position="264"/>
    </location>
</feature>
<feature type="compositionally biased region" description="Low complexity" evidence="6">
    <location>
        <begin position="722"/>
        <end position="735"/>
    </location>
</feature>
<dbReference type="GO" id="GO:1904262">
    <property type="term" value="P:negative regulation of TORC1 signaling"/>
    <property type="evidence" value="ECO:0007669"/>
    <property type="project" value="TreeGrafter"/>
</dbReference>
<dbReference type="GO" id="GO:0034198">
    <property type="term" value="P:cellular response to amino acid starvation"/>
    <property type="evidence" value="ECO:0007669"/>
    <property type="project" value="TreeGrafter"/>
</dbReference>
<dbReference type="RefSeq" id="XP_024326408.1">
    <property type="nucleotide sequence ID" value="XM_024466301.1"/>
</dbReference>
<dbReference type="eggNOG" id="KOG3830">
    <property type="taxonomic scope" value="Eukaryota"/>
</dbReference>
<dbReference type="GO" id="GO:0010508">
    <property type="term" value="P:positive regulation of autophagy"/>
    <property type="evidence" value="ECO:0007669"/>
    <property type="project" value="TreeGrafter"/>
</dbReference>
<dbReference type="VEuPathDB" id="FungiDB:GMDG_01111"/>
<feature type="compositionally biased region" description="Basic and acidic residues" evidence="6">
    <location>
        <begin position="238"/>
        <end position="250"/>
    </location>
</feature>
<dbReference type="PANTHER" id="PTHR13153:SF5">
    <property type="entry name" value="GATOR COMPLEX PROTEIN NPRL3"/>
    <property type="match status" value="1"/>
</dbReference>
<dbReference type="GO" id="GO:0051321">
    <property type="term" value="P:meiotic cell cycle"/>
    <property type="evidence" value="ECO:0007669"/>
    <property type="project" value="UniProtKB-UniRule"/>
</dbReference>
<dbReference type="Proteomes" id="UP000077154">
    <property type="component" value="Unassembled WGS sequence"/>
</dbReference>
<dbReference type="Pfam" id="PF24064">
    <property type="entry name" value="HTH_NPRL3"/>
    <property type="match status" value="1"/>
</dbReference>